<accession>A0A4S8KSI9</accession>
<keyword evidence="2" id="KW-1185">Reference proteome</keyword>
<sequence>MFSLLQESRSTESVSNVTGPAVTVSRHNAGIVNLKARGWTQKVSISFTTTIQLFFVAQAEKGIPEPQTMEIKEVGQISAQMETVKLMVKSRKYEFTRSSVLLIPQPLVEYKSFGATRGWQQSFASSVFSSANQQPPYSRNTRNNRGIE</sequence>
<dbReference type="EMBL" id="ML180141">
    <property type="protein sequence ID" value="THU78739.1"/>
    <property type="molecule type" value="Genomic_DNA"/>
</dbReference>
<gene>
    <name evidence="1" type="ORF">K435DRAFT_811301</name>
</gene>
<proteinExistence type="predicted"/>
<dbReference type="AlphaFoldDB" id="A0A4S8KSI9"/>
<evidence type="ECO:0000313" key="1">
    <source>
        <dbReference type="EMBL" id="THU78739.1"/>
    </source>
</evidence>
<evidence type="ECO:0000313" key="2">
    <source>
        <dbReference type="Proteomes" id="UP000297245"/>
    </source>
</evidence>
<name>A0A4S8KSI9_DENBC</name>
<organism evidence="1 2">
    <name type="scientific">Dendrothele bispora (strain CBS 962.96)</name>
    <dbReference type="NCBI Taxonomy" id="1314807"/>
    <lineage>
        <taxon>Eukaryota</taxon>
        <taxon>Fungi</taxon>
        <taxon>Dikarya</taxon>
        <taxon>Basidiomycota</taxon>
        <taxon>Agaricomycotina</taxon>
        <taxon>Agaricomycetes</taxon>
        <taxon>Agaricomycetidae</taxon>
        <taxon>Agaricales</taxon>
        <taxon>Agaricales incertae sedis</taxon>
        <taxon>Dendrothele</taxon>
    </lineage>
</organism>
<reference evidence="1 2" key="1">
    <citation type="journal article" date="2019" name="Nat. Ecol. Evol.">
        <title>Megaphylogeny resolves global patterns of mushroom evolution.</title>
        <authorList>
            <person name="Varga T."/>
            <person name="Krizsan K."/>
            <person name="Foldi C."/>
            <person name="Dima B."/>
            <person name="Sanchez-Garcia M."/>
            <person name="Sanchez-Ramirez S."/>
            <person name="Szollosi G.J."/>
            <person name="Szarkandi J.G."/>
            <person name="Papp V."/>
            <person name="Albert L."/>
            <person name="Andreopoulos W."/>
            <person name="Angelini C."/>
            <person name="Antonin V."/>
            <person name="Barry K.W."/>
            <person name="Bougher N.L."/>
            <person name="Buchanan P."/>
            <person name="Buyck B."/>
            <person name="Bense V."/>
            <person name="Catcheside P."/>
            <person name="Chovatia M."/>
            <person name="Cooper J."/>
            <person name="Damon W."/>
            <person name="Desjardin D."/>
            <person name="Finy P."/>
            <person name="Geml J."/>
            <person name="Haridas S."/>
            <person name="Hughes K."/>
            <person name="Justo A."/>
            <person name="Karasinski D."/>
            <person name="Kautmanova I."/>
            <person name="Kiss B."/>
            <person name="Kocsube S."/>
            <person name="Kotiranta H."/>
            <person name="LaButti K.M."/>
            <person name="Lechner B.E."/>
            <person name="Liimatainen K."/>
            <person name="Lipzen A."/>
            <person name="Lukacs Z."/>
            <person name="Mihaltcheva S."/>
            <person name="Morgado L.N."/>
            <person name="Niskanen T."/>
            <person name="Noordeloos M.E."/>
            <person name="Ohm R.A."/>
            <person name="Ortiz-Santana B."/>
            <person name="Ovrebo C."/>
            <person name="Racz N."/>
            <person name="Riley R."/>
            <person name="Savchenko A."/>
            <person name="Shiryaev A."/>
            <person name="Soop K."/>
            <person name="Spirin V."/>
            <person name="Szebenyi C."/>
            <person name="Tomsovsky M."/>
            <person name="Tulloss R.E."/>
            <person name="Uehling J."/>
            <person name="Grigoriev I.V."/>
            <person name="Vagvolgyi C."/>
            <person name="Papp T."/>
            <person name="Martin F.M."/>
            <person name="Miettinen O."/>
            <person name="Hibbett D.S."/>
            <person name="Nagy L.G."/>
        </authorList>
    </citation>
    <scope>NUCLEOTIDE SEQUENCE [LARGE SCALE GENOMIC DNA]</scope>
    <source>
        <strain evidence="1 2">CBS 962.96</strain>
    </source>
</reference>
<protein>
    <submittedName>
        <fullName evidence="1">Uncharacterized protein</fullName>
    </submittedName>
</protein>
<dbReference type="Proteomes" id="UP000297245">
    <property type="component" value="Unassembled WGS sequence"/>
</dbReference>